<evidence type="ECO:0000313" key="3">
    <source>
        <dbReference type="Proteomes" id="UP000233256"/>
    </source>
</evidence>
<keyword evidence="1" id="KW-1133">Transmembrane helix</keyword>
<proteinExistence type="predicted"/>
<comment type="caution">
    <text evidence="2">The sequence shown here is derived from an EMBL/GenBank/DDBJ whole genome shotgun (WGS) entry which is preliminary data.</text>
</comment>
<feature type="transmembrane region" description="Helical" evidence="1">
    <location>
        <begin position="29"/>
        <end position="46"/>
    </location>
</feature>
<keyword evidence="1" id="KW-0472">Membrane</keyword>
<organism evidence="2 3">
    <name type="scientific">Candidatus Wallbacteria bacterium HGW-Wallbacteria-1</name>
    <dbReference type="NCBI Taxonomy" id="2013854"/>
    <lineage>
        <taxon>Bacteria</taxon>
        <taxon>Candidatus Walliibacteriota</taxon>
    </lineage>
</organism>
<feature type="transmembrane region" description="Helical" evidence="1">
    <location>
        <begin position="77"/>
        <end position="95"/>
    </location>
</feature>
<protein>
    <recommendedName>
        <fullName evidence="4">Signal peptidase I</fullName>
    </recommendedName>
</protein>
<dbReference type="AlphaFoldDB" id="A0A2N1PJI7"/>
<dbReference type="Pfam" id="PF18936">
    <property type="entry name" value="DUF5684"/>
    <property type="match status" value="1"/>
</dbReference>
<sequence>MDWLILSLLVPFLSFFSFLFCINLMATHIFGIVITLLNAYILFVIARKLDCEYPWFAFIPILNVLLLFEMTGKPYSWFFLLFVPLLGFAITAMLWMEVASDLGLSPYLGVLFLFPLLGMMSQTYIAWKGKPVNPGHYSPDRRRRYA</sequence>
<gene>
    <name evidence="2" type="ORF">CVV64_18680</name>
</gene>
<reference evidence="2 3" key="1">
    <citation type="journal article" date="2017" name="ISME J.">
        <title>Potential for microbial H2 and metal transformations associated with novel bacteria and archaea in deep terrestrial subsurface sediments.</title>
        <authorList>
            <person name="Hernsdorf A.W."/>
            <person name="Amano Y."/>
            <person name="Miyakawa K."/>
            <person name="Ise K."/>
            <person name="Suzuki Y."/>
            <person name="Anantharaman K."/>
            <person name="Probst A."/>
            <person name="Burstein D."/>
            <person name="Thomas B.C."/>
            <person name="Banfield J.F."/>
        </authorList>
    </citation>
    <scope>NUCLEOTIDE SEQUENCE [LARGE SCALE GENOMIC DNA]</scope>
    <source>
        <strain evidence="2">HGW-Wallbacteria-1</strain>
    </source>
</reference>
<evidence type="ECO:0000256" key="1">
    <source>
        <dbReference type="SAM" id="Phobius"/>
    </source>
</evidence>
<dbReference type="Proteomes" id="UP000233256">
    <property type="component" value="Unassembled WGS sequence"/>
</dbReference>
<name>A0A2N1PJI7_9BACT</name>
<accession>A0A2N1PJI7</accession>
<keyword evidence="1" id="KW-0812">Transmembrane</keyword>
<dbReference type="EMBL" id="PGXC01000045">
    <property type="protein sequence ID" value="PKK88476.1"/>
    <property type="molecule type" value="Genomic_DNA"/>
</dbReference>
<evidence type="ECO:0008006" key="4">
    <source>
        <dbReference type="Google" id="ProtNLM"/>
    </source>
</evidence>
<feature type="transmembrane region" description="Helical" evidence="1">
    <location>
        <begin position="107"/>
        <end position="127"/>
    </location>
</feature>
<dbReference type="InterPro" id="IPR043739">
    <property type="entry name" value="DUF5684"/>
</dbReference>
<feature type="transmembrane region" description="Helical" evidence="1">
    <location>
        <begin position="53"/>
        <end position="71"/>
    </location>
</feature>
<evidence type="ECO:0000313" key="2">
    <source>
        <dbReference type="EMBL" id="PKK88476.1"/>
    </source>
</evidence>